<dbReference type="HOGENOM" id="CLU_3231431_0_0_10"/>
<proteinExistence type="predicted"/>
<dbReference type="AlphaFoldDB" id="Q8KA86"/>
<sequence>MSQNLTASVFVCQSVVHFFINKLRVLWLFDQAISLFWLAKASL</sequence>
<evidence type="ECO:0000313" key="2">
    <source>
        <dbReference type="Proteomes" id="UP000001007"/>
    </source>
</evidence>
<reference evidence="1 2" key="1">
    <citation type="journal article" date="2002" name="Proc. Natl. Acad. Sci. U.S.A.">
        <title>The complete genome sequence of Chlorobium tepidum TLS, a photosynthetic, anaerobic, green-sulfur bacterium.</title>
        <authorList>
            <person name="Eisen J.A."/>
            <person name="Nelson K.E."/>
            <person name="Paulsen I.T."/>
            <person name="Heidelberg J.F."/>
            <person name="Wu M."/>
            <person name="Dodson R.J."/>
            <person name="Deboy R."/>
            <person name="Gwinn M.L."/>
            <person name="Nelson W.C."/>
            <person name="Haft D.H."/>
            <person name="Hickey E.K."/>
            <person name="Peterson J.D."/>
            <person name="Durkin A.S."/>
            <person name="Kolonay J.L."/>
            <person name="Yang F."/>
            <person name="Holt I."/>
            <person name="Umayam L.A."/>
            <person name="Mason T."/>
            <person name="Brenner M."/>
            <person name="Shea T.P."/>
            <person name="Parksey D."/>
            <person name="Nierman W.C."/>
            <person name="Feldblyum T.V."/>
            <person name="Hansen C.L."/>
            <person name="Craven M.B."/>
            <person name="Radune D."/>
            <person name="Vamathevan J."/>
            <person name="Khouri H."/>
            <person name="White O."/>
            <person name="Gruber T.M."/>
            <person name="Ketchum K.A."/>
            <person name="Venter J.C."/>
            <person name="Tettelin H."/>
            <person name="Bryant D.A."/>
            <person name="Fraser C.M."/>
        </authorList>
    </citation>
    <scope>NUCLEOTIDE SEQUENCE [LARGE SCALE GENOMIC DNA]</scope>
    <source>
        <strain evidence="2">ATCC 49652 / DSM 12025 / NBRC 103806 / TLS</strain>
    </source>
</reference>
<keyword evidence="2" id="KW-1185">Reference proteome</keyword>
<dbReference type="STRING" id="194439.CT2282"/>
<organism evidence="1 2">
    <name type="scientific">Chlorobaculum tepidum (strain ATCC 49652 / DSM 12025 / NBRC 103806 / TLS)</name>
    <name type="common">Chlorobium tepidum</name>
    <dbReference type="NCBI Taxonomy" id="194439"/>
    <lineage>
        <taxon>Bacteria</taxon>
        <taxon>Pseudomonadati</taxon>
        <taxon>Chlorobiota</taxon>
        <taxon>Chlorobiia</taxon>
        <taxon>Chlorobiales</taxon>
        <taxon>Chlorobiaceae</taxon>
        <taxon>Chlorobaculum</taxon>
    </lineage>
</organism>
<dbReference type="EnsemblBacteria" id="AAM73495">
    <property type="protein sequence ID" value="AAM73495"/>
    <property type="gene ID" value="CT2282"/>
</dbReference>
<name>Q8KA86_CHLTE</name>
<dbReference type="Proteomes" id="UP000001007">
    <property type="component" value="Chromosome"/>
</dbReference>
<dbReference type="KEGG" id="cte:CT2282"/>
<accession>Q8KA86</accession>
<evidence type="ECO:0000313" key="1">
    <source>
        <dbReference type="EMBL" id="AAM73495.1"/>
    </source>
</evidence>
<dbReference type="EMBL" id="AE006470">
    <property type="protein sequence ID" value="AAM73495.1"/>
    <property type="molecule type" value="Genomic_DNA"/>
</dbReference>
<protein>
    <submittedName>
        <fullName evidence="1">Uncharacterized protein</fullName>
    </submittedName>
</protein>
<gene>
    <name evidence="1" type="ordered locus">CT2282</name>
</gene>